<dbReference type="AlphaFoldDB" id="A0AAE0H653"/>
<evidence type="ECO:0000256" key="3">
    <source>
        <dbReference type="ARBA" id="ARBA00022989"/>
    </source>
</evidence>
<evidence type="ECO:0000256" key="5">
    <source>
        <dbReference type="SAM" id="Phobius"/>
    </source>
</evidence>
<dbReference type="PANTHER" id="PTHR31465">
    <property type="entry name" value="PROTEIN RTA1-RELATED"/>
    <property type="match status" value="1"/>
</dbReference>
<proteinExistence type="predicted"/>
<dbReference type="EMBL" id="JAUEPN010000012">
    <property type="protein sequence ID" value="KAK3290680.1"/>
    <property type="molecule type" value="Genomic_DNA"/>
</dbReference>
<gene>
    <name evidence="6" type="ORF">B0H64DRAFT_53955</name>
</gene>
<dbReference type="RefSeq" id="XP_062654194.1">
    <property type="nucleotide sequence ID" value="XM_062808401.1"/>
</dbReference>
<dbReference type="InterPro" id="IPR007568">
    <property type="entry name" value="RTA1"/>
</dbReference>
<evidence type="ECO:0000256" key="4">
    <source>
        <dbReference type="ARBA" id="ARBA00023136"/>
    </source>
</evidence>
<keyword evidence="7" id="KW-1185">Reference proteome</keyword>
<organism evidence="6 7">
    <name type="scientific">Chaetomium fimeti</name>
    <dbReference type="NCBI Taxonomy" id="1854472"/>
    <lineage>
        <taxon>Eukaryota</taxon>
        <taxon>Fungi</taxon>
        <taxon>Dikarya</taxon>
        <taxon>Ascomycota</taxon>
        <taxon>Pezizomycotina</taxon>
        <taxon>Sordariomycetes</taxon>
        <taxon>Sordariomycetidae</taxon>
        <taxon>Sordariales</taxon>
        <taxon>Chaetomiaceae</taxon>
        <taxon>Chaetomium</taxon>
    </lineage>
</organism>
<evidence type="ECO:0000256" key="2">
    <source>
        <dbReference type="ARBA" id="ARBA00022692"/>
    </source>
</evidence>
<sequence length="324" mass="35382">MTSTLPPDAIRPPPNVVVFGPDANCTLEICPVEISVYGYRPSLTANITLMALYGLSMAIHAYLGIRWKQWWYMGCMLVGGANAIIGYVGRVMLYYNPFSFAAFMIQIICVTSGPVYYCAAIYITLGLSITALSPHLSRLPPHLFYYIFIPCDLLSLVLQAAGGALSTTSSGSSALGVNLALAGLGLQVFTILLFCGFFGDFLVRYFRKGVWRYEGGFGGRGGESQSGDGGVVKLDGRRLGLFFGFMALAVVLILARCAYRLVELNEGYDGELVRDEPLFIGLEGVVVLTAVYCLMIGHPGFVFKKERKDRSSGLSQQELQQYNK</sequence>
<feature type="transmembrane region" description="Helical" evidence="5">
    <location>
        <begin position="43"/>
        <end position="63"/>
    </location>
</feature>
<feature type="transmembrane region" description="Helical" evidence="5">
    <location>
        <begin position="239"/>
        <end position="259"/>
    </location>
</feature>
<name>A0AAE0H653_9PEZI</name>
<keyword evidence="2 5" id="KW-0812">Transmembrane</keyword>
<feature type="transmembrane region" description="Helical" evidence="5">
    <location>
        <begin position="143"/>
        <end position="165"/>
    </location>
</feature>
<reference evidence="6" key="1">
    <citation type="journal article" date="2023" name="Mol. Phylogenet. Evol.">
        <title>Genome-scale phylogeny and comparative genomics of the fungal order Sordariales.</title>
        <authorList>
            <person name="Hensen N."/>
            <person name="Bonometti L."/>
            <person name="Westerberg I."/>
            <person name="Brannstrom I.O."/>
            <person name="Guillou S."/>
            <person name="Cros-Aarteil S."/>
            <person name="Calhoun S."/>
            <person name="Haridas S."/>
            <person name="Kuo A."/>
            <person name="Mondo S."/>
            <person name="Pangilinan J."/>
            <person name="Riley R."/>
            <person name="LaButti K."/>
            <person name="Andreopoulos B."/>
            <person name="Lipzen A."/>
            <person name="Chen C."/>
            <person name="Yan M."/>
            <person name="Daum C."/>
            <person name="Ng V."/>
            <person name="Clum A."/>
            <person name="Steindorff A."/>
            <person name="Ohm R.A."/>
            <person name="Martin F."/>
            <person name="Silar P."/>
            <person name="Natvig D.O."/>
            <person name="Lalanne C."/>
            <person name="Gautier V."/>
            <person name="Ament-Velasquez S.L."/>
            <person name="Kruys A."/>
            <person name="Hutchinson M.I."/>
            <person name="Powell A.J."/>
            <person name="Barry K."/>
            <person name="Miller A.N."/>
            <person name="Grigoriev I.V."/>
            <person name="Debuchy R."/>
            <person name="Gladieux P."/>
            <person name="Hiltunen Thoren M."/>
            <person name="Johannesson H."/>
        </authorList>
    </citation>
    <scope>NUCLEOTIDE SEQUENCE</scope>
    <source>
        <strain evidence="6">CBS 168.71</strain>
    </source>
</reference>
<reference evidence="6" key="2">
    <citation type="submission" date="2023-06" db="EMBL/GenBank/DDBJ databases">
        <authorList>
            <consortium name="Lawrence Berkeley National Laboratory"/>
            <person name="Haridas S."/>
            <person name="Hensen N."/>
            <person name="Bonometti L."/>
            <person name="Westerberg I."/>
            <person name="Brannstrom I.O."/>
            <person name="Guillou S."/>
            <person name="Cros-Aarteil S."/>
            <person name="Calhoun S."/>
            <person name="Kuo A."/>
            <person name="Mondo S."/>
            <person name="Pangilinan J."/>
            <person name="Riley R."/>
            <person name="Labutti K."/>
            <person name="Andreopoulos B."/>
            <person name="Lipzen A."/>
            <person name="Chen C."/>
            <person name="Yanf M."/>
            <person name="Daum C."/>
            <person name="Ng V."/>
            <person name="Clum A."/>
            <person name="Steindorff A."/>
            <person name="Ohm R."/>
            <person name="Martin F."/>
            <person name="Silar P."/>
            <person name="Natvig D."/>
            <person name="Lalanne C."/>
            <person name="Gautier V."/>
            <person name="Ament-Velasquez S.L."/>
            <person name="Kruys A."/>
            <person name="Hutchinson M.I."/>
            <person name="Powell A.J."/>
            <person name="Barry K."/>
            <person name="Miller A.N."/>
            <person name="Grigoriev I.V."/>
            <person name="Debuchy R."/>
            <person name="Gladieux P."/>
            <person name="Thoren M.H."/>
            <person name="Johannesson H."/>
        </authorList>
    </citation>
    <scope>NUCLEOTIDE SEQUENCE</scope>
    <source>
        <strain evidence="6">CBS 168.71</strain>
    </source>
</reference>
<keyword evidence="4 5" id="KW-0472">Membrane</keyword>
<comment type="caution">
    <text evidence="6">The sequence shown here is derived from an EMBL/GenBank/DDBJ whole genome shotgun (WGS) entry which is preliminary data.</text>
</comment>
<dbReference type="Proteomes" id="UP001278766">
    <property type="component" value="Unassembled WGS sequence"/>
</dbReference>
<evidence type="ECO:0000256" key="1">
    <source>
        <dbReference type="ARBA" id="ARBA00004141"/>
    </source>
</evidence>
<comment type="subcellular location">
    <subcellularLocation>
        <location evidence="1">Membrane</location>
        <topology evidence="1">Multi-pass membrane protein</topology>
    </subcellularLocation>
</comment>
<feature type="transmembrane region" description="Helical" evidence="5">
    <location>
        <begin position="279"/>
        <end position="303"/>
    </location>
</feature>
<evidence type="ECO:0000313" key="6">
    <source>
        <dbReference type="EMBL" id="KAK3290680.1"/>
    </source>
</evidence>
<feature type="transmembrane region" description="Helical" evidence="5">
    <location>
        <begin position="70"/>
        <end position="88"/>
    </location>
</feature>
<keyword evidence="3 5" id="KW-1133">Transmembrane helix</keyword>
<dbReference type="Pfam" id="PF04479">
    <property type="entry name" value="RTA1"/>
    <property type="match status" value="1"/>
</dbReference>
<dbReference type="GO" id="GO:0005886">
    <property type="term" value="C:plasma membrane"/>
    <property type="evidence" value="ECO:0007669"/>
    <property type="project" value="TreeGrafter"/>
</dbReference>
<dbReference type="GeneID" id="87845349"/>
<dbReference type="GO" id="GO:0000324">
    <property type="term" value="C:fungal-type vacuole"/>
    <property type="evidence" value="ECO:0007669"/>
    <property type="project" value="TreeGrafter"/>
</dbReference>
<evidence type="ECO:0000313" key="7">
    <source>
        <dbReference type="Proteomes" id="UP001278766"/>
    </source>
</evidence>
<protein>
    <submittedName>
        <fullName evidence="6">RTA1 like protein-domain-containing protein</fullName>
    </submittedName>
</protein>
<accession>A0AAE0H653</accession>
<feature type="transmembrane region" description="Helical" evidence="5">
    <location>
        <begin position="177"/>
        <end position="203"/>
    </location>
</feature>
<dbReference type="PANTHER" id="PTHR31465:SF9">
    <property type="entry name" value="SPHINGOID LONG-CHAIN BASE TRANSPORTER RSB1"/>
    <property type="match status" value="1"/>
</dbReference>
<feature type="transmembrane region" description="Helical" evidence="5">
    <location>
        <begin position="100"/>
        <end position="123"/>
    </location>
</feature>